<dbReference type="Proteomes" id="UP000184357">
    <property type="component" value="Unassembled WGS sequence"/>
</dbReference>
<dbReference type="SUPFAM" id="SSF142019">
    <property type="entry name" value="Nqo1 FMN-binding domain-like"/>
    <property type="match status" value="1"/>
</dbReference>
<keyword evidence="6" id="KW-1185">Reference proteome</keyword>
<dbReference type="STRING" id="43928.SAMN05443636_2477"/>
<dbReference type="InterPro" id="IPR037225">
    <property type="entry name" value="Nuo51_FMN-bd_sf"/>
</dbReference>
<organism evidence="5 6">
    <name type="scientific">Halobaculum gomorrense</name>
    <dbReference type="NCBI Taxonomy" id="43928"/>
    <lineage>
        <taxon>Archaea</taxon>
        <taxon>Methanobacteriati</taxon>
        <taxon>Methanobacteriota</taxon>
        <taxon>Stenosarchaea group</taxon>
        <taxon>Halobacteria</taxon>
        <taxon>Halobacteriales</taxon>
        <taxon>Haloferacaceae</taxon>
        <taxon>Halobaculum</taxon>
    </lineage>
</organism>
<feature type="region of interest" description="Disordered" evidence="3">
    <location>
        <begin position="308"/>
        <end position="344"/>
    </location>
</feature>
<dbReference type="EMBL" id="FQWV01000006">
    <property type="protein sequence ID" value="SHH38294.1"/>
    <property type="molecule type" value="Genomic_DNA"/>
</dbReference>
<dbReference type="GO" id="GO:0003954">
    <property type="term" value="F:NADH dehydrogenase activity"/>
    <property type="evidence" value="ECO:0007669"/>
    <property type="project" value="TreeGrafter"/>
</dbReference>
<protein>
    <submittedName>
        <fullName evidence="5">Molydopterin dinucleotide binding domain-containing protein</fullName>
    </submittedName>
</protein>
<evidence type="ECO:0000256" key="3">
    <source>
        <dbReference type="SAM" id="MobiDB-lite"/>
    </source>
</evidence>
<keyword evidence="1" id="KW-0479">Metal-binding</keyword>
<name>A0A1M5SIB5_9EURY</name>
<keyword evidence="2" id="KW-0560">Oxidoreductase</keyword>
<reference evidence="5 6" key="1">
    <citation type="submission" date="2016-11" db="EMBL/GenBank/DDBJ databases">
        <authorList>
            <person name="Jaros S."/>
            <person name="Januszkiewicz K."/>
            <person name="Wedrychowicz H."/>
        </authorList>
    </citation>
    <scope>NUCLEOTIDE SEQUENCE [LARGE SCALE GENOMIC DNA]</scope>
    <source>
        <strain evidence="5 6">DSM 9297</strain>
    </source>
</reference>
<dbReference type="PANTHER" id="PTHR43105:SF14">
    <property type="entry name" value="FORMATE DEHYDROGENASE H"/>
    <property type="match status" value="1"/>
</dbReference>
<evidence type="ECO:0000313" key="5">
    <source>
        <dbReference type="EMBL" id="SHH38294.1"/>
    </source>
</evidence>
<feature type="region of interest" description="Disordered" evidence="3">
    <location>
        <begin position="1"/>
        <end position="48"/>
    </location>
</feature>
<feature type="compositionally biased region" description="Low complexity" evidence="3">
    <location>
        <begin position="1"/>
        <end position="17"/>
    </location>
</feature>
<dbReference type="GO" id="GO:0043546">
    <property type="term" value="F:molybdopterin cofactor binding"/>
    <property type="evidence" value="ECO:0007669"/>
    <property type="project" value="InterPro"/>
</dbReference>
<dbReference type="PANTHER" id="PTHR43105">
    <property type="entry name" value="RESPIRATORY NITRATE REDUCTASE"/>
    <property type="match status" value="1"/>
</dbReference>
<dbReference type="GO" id="GO:0046872">
    <property type="term" value="F:metal ion binding"/>
    <property type="evidence" value="ECO:0007669"/>
    <property type="project" value="UniProtKB-KW"/>
</dbReference>
<gene>
    <name evidence="5" type="ORF">SAMN05443636_2477</name>
</gene>
<evidence type="ECO:0000256" key="1">
    <source>
        <dbReference type="ARBA" id="ARBA00022723"/>
    </source>
</evidence>
<dbReference type="InterPro" id="IPR050123">
    <property type="entry name" value="Prok_molybdopt-oxidoreductase"/>
</dbReference>
<sequence length="344" mass="35491">MMTADAAATTVRVAFDAPEGRGAGGGTAGRRRRERPGRPPIETLAVGSPGTVHLPLVTVTRGGRTAVHRAVDPNGTASLVSLLADGDIPVDGAAAVVDHGPDPDDFPVGDGPLSAGTRRTLRGAGWADPTAFESPAVLGVDALDAVAHLGVRGRGWGDARRDEPVVEGWREARNTDGDPVVVINGLDADPKVDGDRLLLASLTGRVVAVAVVAASAVGAEDVVVVVQAFVEVNPATADRLGIVDGERVRVESPRGAIEVRAEISDRPGDGVVFVPMHFADGAVNRLTGDHVDPTSGIPEYKLSSVRVERLNASEKNDERGPDGSAKQRRPDGGEETGSTAAIDD</sequence>
<dbReference type="Pfam" id="PF01568">
    <property type="entry name" value="Molydop_binding"/>
    <property type="match status" value="1"/>
</dbReference>
<dbReference type="AlphaFoldDB" id="A0A1M5SIB5"/>
<dbReference type="GO" id="GO:0016020">
    <property type="term" value="C:membrane"/>
    <property type="evidence" value="ECO:0007669"/>
    <property type="project" value="TreeGrafter"/>
</dbReference>
<dbReference type="InterPro" id="IPR006657">
    <property type="entry name" value="MoPterin_dinucl-bd_dom"/>
</dbReference>
<proteinExistence type="predicted"/>
<feature type="compositionally biased region" description="Basic and acidic residues" evidence="3">
    <location>
        <begin position="308"/>
        <end position="321"/>
    </location>
</feature>
<dbReference type="PROSITE" id="PS00932">
    <property type="entry name" value="MOLYBDOPTERIN_PROK_3"/>
    <property type="match status" value="1"/>
</dbReference>
<evidence type="ECO:0000256" key="2">
    <source>
        <dbReference type="ARBA" id="ARBA00023002"/>
    </source>
</evidence>
<dbReference type="InterPro" id="IPR009010">
    <property type="entry name" value="Asp_de-COase-like_dom_sf"/>
</dbReference>
<dbReference type="CDD" id="cd00508">
    <property type="entry name" value="MopB_CT_Fdh-Nap-like"/>
    <property type="match status" value="1"/>
</dbReference>
<evidence type="ECO:0000259" key="4">
    <source>
        <dbReference type="Pfam" id="PF01568"/>
    </source>
</evidence>
<feature type="domain" description="Molybdopterin dinucleotide-binding" evidence="4">
    <location>
        <begin position="228"/>
        <end position="302"/>
    </location>
</feature>
<evidence type="ECO:0000313" key="6">
    <source>
        <dbReference type="Proteomes" id="UP000184357"/>
    </source>
</evidence>
<dbReference type="SUPFAM" id="SSF50692">
    <property type="entry name" value="ADC-like"/>
    <property type="match status" value="1"/>
</dbReference>
<dbReference type="InterPro" id="IPR006655">
    <property type="entry name" value="Mopterin_OxRdtase_prok_CS"/>
</dbReference>
<dbReference type="GO" id="GO:0022904">
    <property type="term" value="P:respiratory electron transport chain"/>
    <property type="evidence" value="ECO:0007669"/>
    <property type="project" value="TreeGrafter"/>
</dbReference>
<dbReference type="Gene3D" id="2.40.40.20">
    <property type="match status" value="1"/>
</dbReference>
<dbReference type="OrthoDB" id="297477at2157"/>
<dbReference type="RefSeq" id="WP_073309994.1">
    <property type="nucleotide sequence ID" value="NZ_FQWV01000006.1"/>
</dbReference>
<accession>A0A1M5SIB5</accession>